<proteinExistence type="inferred from homology"/>
<dbReference type="InterPro" id="IPR036188">
    <property type="entry name" value="FAD/NAD-bd_sf"/>
</dbReference>
<keyword evidence="2" id="KW-0285">Flavoprotein</keyword>
<dbReference type="PRINTS" id="PR00411">
    <property type="entry name" value="PNDRDTASEI"/>
</dbReference>
<dbReference type="Gene3D" id="3.50.50.100">
    <property type="match status" value="1"/>
</dbReference>
<evidence type="ECO:0000256" key="5">
    <source>
        <dbReference type="ARBA" id="ARBA00023027"/>
    </source>
</evidence>
<keyword evidence="3" id="KW-0274">FAD</keyword>
<dbReference type="RefSeq" id="XP_070886385.1">
    <property type="nucleotide sequence ID" value="XM_071029083.1"/>
</dbReference>
<protein>
    <recommendedName>
        <fullName evidence="6">FAD/NAD(P)-binding domain-containing protein</fullName>
    </recommendedName>
</protein>
<evidence type="ECO:0000256" key="3">
    <source>
        <dbReference type="ARBA" id="ARBA00022827"/>
    </source>
</evidence>
<evidence type="ECO:0000256" key="2">
    <source>
        <dbReference type="ARBA" id="ARBA00022630"/>
    </source>
</evidence>
<evidence type="ECO:0000259" key="6">
    <source>
        <dbReference type="Pfam" id="PF07992"/>
    </source>
</evidence>
<sequence length="430" mass="45492">MPQQIVVIGAGFSGVWSALSAQNLVNLAKKENEVEILVISPKPVLVMRPRLYEANASTLVHPLESLFRNAGIRFVQGLAGSIDTTAHTVEVRPTNAGATPTTIHYDRLILAAGSSVVRPDTIPGLREHAFDIDSLDAAVKLESHLESLASLPASPSRDTIVVCGAGFTGIEIAAELPKRITHTTNPRVILVSNADAVAPDFGARARPLIKQALTKLGVELKLGSAVTAVNEDSVTLSSGERIDTKTAIWTAGVKATPLTQQIPALRDALSRLHVDEFLRVSPLSPETSAAADDIFATGDAAYALADGRENYALMSCQHAIPLGRVAGYNAAAELLGKPLIAYSQPAYNCCIDIGGWGAVLATGWQRDSVALSAGTAKHVKNFVNRTLIYPPTDAKEALARANPAGLWALGEWLSQFLVGYFGRARGCVGV</sequence>
<keyword evidence="4" id="KW-0560">Oxidoreductase</keyword>
<dbReference type="PANTHER" id="PTHR43706:SF45">
    <property type="entry name" value="NADH DEHYDROGENASE-LIKE PROTEIN RV1812C"/>
    <property type="match status" value="1"/>
</dbReference>
<dbReference type="GeneID" id="98144155"/>
<comment type="caution">
    <text evidence="7">The sequence shown here is derived from an EMBL/GenBank/DDBJ whole genome shotgun (WGS) entry which is preliminary data.</text>
</comment>
<keyword evidence="5" id="KW-0520">NAD</keyword>
<evidence type="ECO:0000256" key="1">
    <source>
        <dbReference type="ARBA" id="ARBA00005272"/>
    </source>
</evidence>
<evidence type="ECO:0000313" key="7">
    <source>
        <dbReference type="EMBL" id="KAL2867406.1"/>
    </source>
</evidence>
<dbReference type="InterPro" id="IPR045024">
    <property type="entry name" value="NDH-2"/>
</dbReference>
<comment type="similarity">
    <text evidence="1">Belongs to the NADH dehydrogenase family.</text>
</comment>
<dbReference type="Pfam" id="PF07992">
    <property type="entry name" value="Pyr_redox_2"/>
    <property type="match status" value="1"/>
</dbReference>
<feature type="domain" description="FAD/NAD(P)-binding" evidence="6">
    <location>
        <begin position="4"/>
        <end position="320"/>
    </location>
</feature>
<gene>
    <name evidence="7" type="ORF">BJX67DRAFT_353038</name>
</gene>
<dbReference type="Proteomes" id="UP001610432">
    <property type="component" value="Unassembled WGS sequence"/>
</dbReference>
<organism evidence="7 8">
    <name type="scientific">Aspergillus lucknowensis</name>
    <dbReference type="NCBI Taxonomy" id="176173"/>
    <lineage>
        <taxon>Eukaryota</taxon>
        <taxon>Fungi</taxon>
        <taxon>Dikarya</taxon>
        <taxon>Ascomycota</taxon>
        <taxon>Pezizomycotina</taxon>
        <taxon>Eurotiomycetes</taxon>
        <taxon>Eurotiomycetidae</taxon>
        <taxon>Eurotiales</taxon>
        <taxon>Aspergillaceae</taxon>
        <taxon>Aspergillus</taxon>
        <taxon>Aspergillus subgen. Nidulantes</taxon>
    </lineage>
</organism>
<name>A0ABR4LSA3_9EURO</name>
<dbReference type="PANTHER" id="PTHR43706">
    <property type="entry name" value="NADH DEHYDROGENASE"/>
    <property type="match status" value="1"/>
</dbReference>
<dbReference type="EMBL" id="JBFXLQ010000019">
    <property type="protein sequence ID" value="KAL2867406.1"/>
    <property type="molecule type" value="Genomic_DNA"/>
</dbReference>
<reference evidence="7 8" key="1">
    <citation type="submission" date="2024-07" db="EMBL/GenBank/DDBJ databases">
        <title>Section-level genome sequencing and comparative genomics of Aspergillus sections Usti and Cavernicolus.</title>
        <authorList>
            <consortium name="Lawrence Berkeley National Laboratory"/>
            <person name="Nybo J.L."/>
            <person name="Vesth T.C."/>
            <person name="Theobald S."/>
            <person name="Frisvad J.C."/>
            <person name="Larsen T.O."/>
            <person name="Kjaerboelling I."/>
            <person name="Rothschild-Mancinelli K."/>
            <person name="Lyhne E.K."/>
            <person name="Kogle M.E."/>
            <person name="Barry K."/>
            <person name="Clum A."/>
            <person name="Na H."/>
            <person name="Ledsgaard L."/>
            <person name="Lin J."/>
            <person name="Lipzen A."/>
            <person name="Kuo A."/>
            <person name="Riley R."/>
            <person name="Mondo S."/>
            <person name="Labutti K."/>
            <person name="Haridas S."/>
            <person name="Pangalinan J."/>
            <person name="Salamov A.A."/>
            <person name="Simmons B.A."/>
            <person name="Magnuson J.K."/>
            <person name="Chen J."/>
            <person name="Drula E."/>
            <person name="Henrissat B."/>
            <person name="Wiebenga A."/>
            <person name="Lubbers R.J."/>
            <person name="Gomes A.C."/>
            <person name="Macurrencykelacurrency M.R."/>
            <person name="Stajich J."/>
            <person name="Grigoriev I.V."/>
            <person name="Mortensen U.H."/>
            <person name="De Vries R.P."/>
            <person name="Baker S.E."/>
            <person name="Andersen M.R."/>
        </authorList>
    </citation>
    <scope>NUCLEOTIDE SEQUENCE [LARGE SCALE GENOMIC DNA]</scope>
    <source>
        <strain evidence="7 8">CBS 449.75</strain>
    </source>
</reference>
<accession>A0ABR4LSA3</accession>
<evidence type="ECO:0000313" key="8">
    <source>
        <dbReference type="Proteomes" id="UP001610432"/>
    </source>
</evidence>
<evidence type="ECO:0000256" key="4">
    <source>
        <dbReference type="ARBA" id="ARBA00023002"/>
    </source>
</evidence>
<dbReference type="InterPro" id="IPR023753">
    <property type="entry name" value="FAD/NAD-binding_dom"/>
</dbReference>
<keyword evidence="8" id="KW-1185">Reference proteome</keyword>
<dbReference type="SUPFAM" id="SSF51905">
    <property type="entry name" value="FAD/NAD(P)-binding domain"/>
    <property type="match status" value="1"/>
</dbReference>
<dbReference type="PRINTS" id="PR00368">
    <property type="entry name" value="FADPNR"/>
</dbReference>